<keyword evidence="1 3" id="KW-0807">Transducer</keyword>
<dbReference type="PROSITE" id="PS50111">
    <property type="entry name" value="CHEMOTAXIS_TRANSDUC_2"/>
    <property type="match status" value="1"/>
</dbReference>
<dbReference type="SMART" id="SM00283">
    <property type="entry name" value="MA"/>
    <property type="match status" value="1"/>
</dbReference>
<dbReference type="GO" id="GO:0007165">
    <property type="term" value="P:signal transduction"/>
    <property type="evidence" value="ECO:0007669"/>
    <property type="project" value="UniProtKB-KW"/>
</dbReference>
<keyword evidence="5" id="KW-0812">Transmembrane</keyword>
<dbReference type="KEGG" id="mxa:MXAN_5907"/>
<dbReference type="eggNOG" id="COG0840">
    <property type="taxonomic scope" value="Bacteria"/>
</dbReference>
<evidence type="ECO:0000259" key="6">
    <source>
        <dbReference type="PROSITE" id="PS50111"/>
    </source>
</evidence>
<protein>
    <submittedName>
        <fullName evidence="8">Methyl-accepting protein RppA</fullName>
    </submittedName>
</protein>
<feature type="transmembrane region" description="Helical" evidence="5">
    <location>
        <begin position="204"/>
        <end position="232"/>
    </location>
</feature>
<dbReference type="InterPro" id="IPR003660">
    <property type="entry name" value="HAMP_dom"/>
</dbReference>
<keyword evidence="5" id="KW-0472">Membrane</keyword>
<dbReference type="PRINTS" id="PR00260">
    <property type="entry name" value="CHEMTRNSDUCR"/>
</dbReference>
<dbReference type="SMART" id="SM00304">
    <property type="entry name" value="HAMP"/>
    <property type="match status" value="1"/>
</dbReference>
<accession>Q1CZX9</accession>
<evidence type="ECO:0000259" key="7">
    <source>
        <dbReference type="PROSITE" id="PS50885"/>
    </source>
</evidence>
<dbReference type="PANTHER" id="PTHR32089">
    <property type="entry name" value="METHYL-ACCEPTING CHEMOTAXIS PROTEIN MCPB"/>
    <property type="match status" value="1"/>
</dbReference>
<feature type="transmembrane region" description="Helical" evidence="5">
    <location>
        <begin position="53"/>
        <end position="74"/>
    </location>
</feature>
<dbReference type="InterPro" id="IPR004089">
    <property type="entry name" value="MCPsignal_dom"/>
</dbReference>
<evidence type="ECO:0000256" key="5">
    <source>
        <dbReference type="SAM" id="Phobius"/>
    </source>
</evidence>
<keyword evidence="4" id="KW-0175">Coiled coil</keyword>
<dbReference type="EnsemblBacteria" id="ABF91268">
    <property type="protein sequence ID" value="ABF91268"/>
    <property type="gene ID" value="MXAN_5907"/>
</dbReference>
<evidence type="ECO:0000256" key="4">
    <source>
        <dbReference type="SAM" id="Coils"/>
    </source>
</evidence>
<dbReference type="GO" id="GO:0004888">
    <property type="term" value="F:transmembrane signaling receptor activity"/>
    <property type="evidence" value="ECO:0007669"/>
    <property type="project" value="InterPro"/>
</dbReference>
<dbReference type="HOGENOM" id="CLU_000445_99_0_7"/>
<dbReference type="Gene3D" id="6.10.340.10">
    <property type="match status" value="1"/>
</dbReference>
<dbReference type="GO" id="GO:0016020">
    <property type="term" value="C:membrane"/>
    <property type="evidence" value="ECO:0007669"/>
    <property type="project" value="InterPro"/>
</dbReference>
<dbReference type="Pfam" id="PF00015">
    <property type="entry name" value="MCPsignal"/>
    <property type="match status" value="1"/>
</dbReference>
<dbReference type="Gene3D" id="1.10.287.950">
    <property type="entry name" value="Methyl-accepting chemotaxis protein"/>
    <property type="match status" value="1"/>
</dbReference>
<dbReference type="CDD" id="cd06225">
    <property type="entry name" value="HAMP"/>
    <property type="match status" value="1"/>
</dbReference>
<proteinExistence type="inferred from homology"/>
<dbReference type="PROSITE" id="PS50885">
    <property type="entry name" value="HAMP"/>
    <property type="match status" value="1"/>
</dbReference>
<feature type="domain" description="HAMP" evidence="7">
    <location>
        <begin position="226"/>
        <end position="278"/>
    </location>
</feature>
<organism evidence="8 9">
    <name type="scientific">Myxococcus xanthus (strain DK1622)</name>
    <dbReference type="NCBI Taxonomy" id="246197"/>
    <lineage>
        <taxon>Bacteria</taxon>
        <taxon>Pseudomonadati</taxon>
        <taxon>Myxococcota</taxon>
        <taxon>Myxococcia</taxon>
        <taxon>Myxococcales</taxon>
        <taxon>Cystobacterineae</taxon>
        <taxon>Myxococcaceae</taxon>
        <taxon>Myxococcus</taxon>
    </lineage>
</organism>
<dbReference type="Pfam" id="PF00672">
    <property type="entry name" value="HAMP"/>
    <property type="match status" value="1"/>
</dbReference>
<evidence type="ECO:0000256" key="1">
    <source>
        <dbReference type="ARBA" id="ARBA00023224"/>
    </source>
</evidence>
<dbReference type="OrthoDB" id="5523945at2"/>
<reference evidence="8 9" key="1">
    <citation type="journal article" date="2006" name="Proc. Natl. Acad. Sci. U.S.A.">
        <title>Evolution of sensory complexity recorded in a myxobacterial genome.</title>
        <authorList>
            <person name="Goldman B.S."/>
            <person name="Nierman W.C."/>
            <person name="Kaiser D."/>
            <person name="Slater S.C."/>
            <person name="Durkin A.S."/>
            <person name="Eisen J.A."/>
            <person name="Ronning C.M."/>
            <person name="Barbazuk W.B."/>
            <person name="Blanchard M."/>
            <person name="Field C."/>
            <person name="Halling C."/>
            <person name="Hinkle G."/>
            <person name="Iartchuk O."/>
            <person name="Kim H.S."/>
            <person name="Mackenzie C."/>
            <person name="Madupu R."/>
            <person name="Miller N."/>
            <person name="Shvartsbeyn A."/>
            <person name="Sullivan S.A."/>
            <person name="Vaudin M."/>
            <person name="Wiegand R."/>
            <person name="Kaplan H.B."/>
        </authorList>
    </citation>
    <scope>NUCLEOTIDE SEQUENCE [LARGE SCALE GENOMIC DNA]</scope>
    <source>
        <strain evidence="9">DK1622</strain>
    </source>
</reference>
<comment type="similarity">
    <text evidence="2">Belongs to the methyl-accepting chemotaxis (MCP) protein family.</text>
</comment>
<dbReference type="STRING" id="246197.MXAN_5907"/>
<dbReference type="GO" id="GO:0006935">
    <property type="term" value="P:chemotaxis"/>
    <property type="evidence" value="ECO:0007669"/>
    <property type="project" value="InterPro"/>
</dbReference>
<gene>
    <name evidence="8" type="primary">rppA</name>
    <name evidence="8" type="ordered locus">MXAN_5907</name>
</gene>
<dbReference type="eggNOG" id="COG3850">
    <property type="taxonomic scope" value="Bacteria"/>
</dbReference>
<dbReference type="AlphaFoldDB" id="Q1CZX9"/>
<dbReference type="SUPFAM" id="SSF58104">
    <property type="entry name" value="Methyl-accepting chemotaxis protein (MCP) signaling domain"/>
    <property type="match status" value="3"/>
</dbReference>
<evidence type="ECO:0000256" key="2">
    <source>
        <dbReference type="ARBA" id="ARBA00029447"/>
    </source>
</evidence>
<dbReference type="Proteomes" id="UP000002402">
    <property type="component" value="Chromosome"/>
</dbReference>
<name>Q1CZX9_MYXXD</name>
<evidence type="ECO:0000313" key="8">
    <source>
        <dbReference type="EMBL" id="ABF91268.1"/>
    </source>
</evidence>
<dbReference type="InterPro" id="IPR004090">
    <property type="entry name" value="Chemotax_Me-accpt_rcpt"/>
</dbReference>
<evidence type="ECO:0000313" key="9">
    <source>
        <dbReference type="Proteomes" id="UP000002402"/>
    </source>
</evidence>
<keyword evidence="9" id="KW-1185">Reference proteome</keyword>
<evidence type="ECO:0000256" key="3">
    <source>
        <dbReference type="PROSITE-ProRule" id="PRU00284"/>
    </source>
</evidence>
<dbReference type="PANTHER" id="PTHR32089:SF112">
    <property type="entry name" value="LYSOZYME-LIKE PROTEIN-RELATED"/>
    <property type="match status" value="1"/>
</dbReference>
<sequence length="723" mass="78232">MEDIGMTLRIRQAGSQRPPGDRPRWRPVLALPVFPSLQCLVLALRFKKPGLRSLLLGSFALVLTLILGTLFFVVPSRVEAHLEQRLQKRGEARASQAVSMLMAQPAAALPDSLGRLRAGDDDFKVLAVLSSEGQVLATHPAEPPAWFQAELKARQGQPLDGFRFANGDRSVARSVTLSGGVVGQALLVLDNSGLDAVVTELQRVVMLAFGIGLTLFLLVAFFISRAFILVPLDAMMGMARRLAEADLTGRVDVGTRDELGQLAEALNRIAQSWRDTLGRVRGVSDVVAGVVEQIHRTGTTVSSGAGTVQARVEETSSSMVEMMASLRGIAENVEVLYQSAEESSSSIMEMAATNDEVAENVQAMAASVEETTSAIEEMTFSIKEVATNIQELSASTEETSSAISQMDAAIGQVEANAKETARLSEQVFDDAQTGVESLRKTLTGIDRIKETSRSAAHVIESLGRRISEIGNILNVIDDVAEQTNLLALNAAIIAAQAGEHGKGFAVVAEEIKDLAERTGASTKEIAELIRSIQEESRNAVVVMNQGVRSVEEGVQLGREAEGALRKINDSTQKSTQMVKAIARATVEQARGSKQVTASIHRISETVQQISKASNEQARGGEQIMKSAEKMKALTAHVQRSSQEQAHGSKQITRSIESINEMVTHLNRAQKEQTKGSEQVLKAVETIKGVSEHQTRSVKQLEEAIDNLQRQAEILRAEVRRFRV</sequence>
<feature type="domain" description="Methyl-accepting transducer" evidence="6">
    <location>
        <begin position="367"/>
        <end position="603"/>
    </location>
</feature>
<feature type="coiled-coil region" evidence="4">
    <location>
        <begin position="690"/>
        <end position="717"/>
    </location>
</feature>
<dbReference type="EMBL" id="CP000113">
    <property type="protein sequence ID" value="ABF91268.1"/>
    <property type="molecule type" value="Genomic_DNA"/>
</dbReference>
<keyword evidence="5" id="KW-1133">Transmembrane helix</keyword>